<dbReference type="AlphaFoldDB" id="A0A9N7Z7K5"/>
<reference evidence="2" key="1">
    <citation type="submission" date="2020-03" db="EMBL/GenBank/DDBJ databases">
        <authorList>
            <person name="Weist P."/>
        </authorList>
    </citation>
    <scope>NUCLEOTIDE SEQUENCE</scope>
</reference>
<comment type="caution">
    <text evidence="2">The sequence shown here is derived from an EMBL/GenBank/DDBJ whole genome shotgun (WGS) entry which is preliminary data.</text>
</comment>
<name>A0A9N7Z7K5_PLEPL</name>
<organism evidence="2 3">
    <name type="scientific">Pleuronectes platessa</name>
    <name type="common">European plaice</name>
    <dbReference type="NCBI Taxonomy" id="8262"/>
    <lineage>
        <taxon>Eukaryota</taxon>
        <taxon>Metazoa</taxon>
        <taxon>Chordata</taxon>
        <taxon>Craniata</taxon>
        <taxon>Vertebrata</taxon>
        <taxon>Euteleostomi</taxon>
        <taxon>Actinopterygii</taxon>
        <taxon>Neopterygii</taxon>
        <taxon>Teleostei</taxon>
        <taxon>Neoteleostei</taxon>
        <taxon>Acanthomorphata</taxon>
        <taxon>Carangaria</taxon>
        <taxon>Pleuronectiformes</taxon>
        <taxon>Pleuronectoidei</taxon>
        <taxon>Pleuronectidae</taxon>
        <taxon>Pleuronectes</taxon>
    </lineage>
</organism>
<accession>A0A9N7Z7K5</accession>
<proteinExistence type="predicted"/>
<dbReference type="EMBL" id="CADEAL010004094">
    <property type="protein sequence ID" value="CAB1451634.1"/>
    <property type="molecule type" value="Genomic_DNA"/>
</dbReference>
<evidence type="ECO:0000256" key="1">
    <source>
        <dbReference type="SAM" id="MobiDB-lite"/>
    </source>
</evidence>
<dbReference type="Proteomes" id="UP001153269">
    <property type="component" value="Unassembled WGS sequence"/>
</dbReference>
<feature type="region of interest" description="Disordered" evidence="1">
    <location>
        <begin position="28"/>
        <end position="101"/>
    </location>
</feature>
<keyword evidence="3" id="KW-1185">Reference proteome</keyword>
<feature type="compositionally biased region" description="Polar residues" evidence="1">
    <location>
        <begin position="82"/>
        <end position="101"/>
    </location>
</feature>
<evidence type="ECO:0000313" key="3">
    <source>
        <dbReference type="Proteomes" id="UP001153269"/>
    </source>
</evidence>
<sequence>MLPIAAASAQMRRAAARWFPGIFNFSMRSKHKGDMRKPESAIQGKLKESAQHRANGSTGGERKQGRTLGAKIPLRVEAGTQHPPSQSTGTQQEKSVTPLSG</sequence>
<protein>
    <submittedName>
        <fullName evidence="2">Uncharacterized protein</fullName>
    </submittedName>
</protein>
<feature type="compositionally biased region" description="Basic and acidic residues" evidence="1">
    <location>
        <begin position="35"/>
        <end position="51"/>
    </location>
</feature>
<gene>
    <name evidence="2" type="ORF">PLEPLA_LOCUS39328</name>
</gene>
<evidence type="ECO:0000313" key="2">
    <source>
        <dbReference type="EMBL" id="CAB1451634.1"/>
    </source>
</evidence>